<reference evidence="8" key="1">
    <citation type="submission" date="2016-09" db="EMBL/GenBank/DDBJ databases">
        <authorList>
            <person name="Lysoe E."/>
        </authorList>
    </citation>
    <scope>NUCLEOTIDE SEQUENCE [LARGE SCALE GENOMIC DNA]</scope>
    <source>
        <strain evidence="8">LJ96T</strain>
    </source>
</reference>
<dbReference type="GO" id="GO:0003677">
    <property type="term" value="F:DNA binding"/>
    <property type="evidence" value="ECO:0007669"/>
    <property type="project" value="InterPro"/>
</dbReference>
<dbReference type="STRING" id="1440763.BJI69_19570"/>
<comment type="similarity">
    <text evidence="1">Belongs to the sigma-70 factor family. ECF subfamily.</text>
</comment>
<keyword evidence="4" id="KW-0804">Transcription</keyword>
<dbReference type="InterPro" id="IPR013324">
    <property type="entry name" value="RNA_pol_sigma_r3/r4-like"/>
</dbReference>
<dbReference type="OrthoDB" id="9797134at2"/>
<protein>
    <recommendedName>
        <fullName evidence="9">RNA polymerase subunit sigma</fullName>
    </recommendedName>
</protein>
<gene>
    <name evidence="7" type="ORF">BJI69_19570</name>
</gene>
<dbReference type="RefSeq" id="WP_046967492.1">
    <property type="nucleotide sequence ID" value="NZ_CP017480.1"/>
</dbReference>
<dbReference type="InterPro" id="IPR036388">
    <property type="entry name" value="WH-like_DNA-bd_sf"/>
</dbReference>
<evidence type="ECO:0000313" key="7">
    <source>
        <dbReference type="EMBL" id="APG05885.1"/>
    </source>
</evidence>
<dbReference type="Proteomes" id="UP000182987">
    <property type="component" value="Chromosome"/>
</dbReference>
<dbReference type="Pfam" id="PF08281">
    <property type="entry name" value="Sigma70_r4_2"/>
    <property type="match status" value="1"/>
</dbReference>
<dbReference type="NCBIfam" id="TIGR02937">
    <property type="entry name" value="sigma70-ECF"/>
    <property type="match status" value="1"/>
</dbReference>
<dbReference type="AlphaFoldDB" id="A0A1L3EXU8"/>
<organism evidence="7 8">
    <name type="scientific">Luteibacter rhizovicinus DSM 16549</name>
    <dbReference type="NCBI Taxonomy" id="1440763"/>
    <lineage>
        <taxon>Bacteria</taxon>
        <taxon>Pseudomonadati</taxon>
        <taxon>Pseudomonadota</taxon>
        <taxon>Gammaproteobacteria</taxon>
        <taxon>Lysobacterales</taxon>
        <taxon>Rhodanobacteraceae</taxon>
        <taxon>Luteibacter</taxon>
    </lineage>
</organism>
<sequence length="184" mass="20818">MMSTSSRAFVDDLALSHLDAAYNLGRWLLGSEQDAADAVHDAYVRAARSSETYAGGNARAWWLAIVRNCCLARLALRNKEKRNVAIDDNPVAAEHWMPRAEADEIEERLDSSRRRQMITVHLRNLPEHFREVLILREIEELSYREIADVLQTPIGTVMSRLARGRALLQKALTDNGTMEIPHGL</sequence>
<dbReference type="InterPro" id="IPR013325">
    <property type="entry name" value="RNA_pol_sigma_r2"/>
</dbReference>
<evidence type="ECO:0000259" key="5">
    <source>
        <dbReference type="Pfam" id="PF04542"/>
    </source>
</evidence>
<dbReference type="Pfam" id="PF04542">
    <property type="entry name" value="Sigma70_r2"/>
    <property type="match status" value="1"/>
</dbReference>
<dbReference type="InterPro" id="IPR039425">
    <property type="entry name" value="RNA_pol_sigma-70-like"/>
</dbReference>
<dbReference type="GO" id="GO:0006352">
    <property type="term" value="P:DNA-templated transcription initiation"/>
    <property type="evidence" value="ECO:0007669"/>
    <property type="project" value="InterPro"/>
</dbReference>
<evidence type="ECO:0000313" key="8">
    <source>
        <dbReference type="Proteomes" id="UP000182987"/>
    </source>
</evidence>
<keyword evidence="2" id="KW-0805">Transcription regulation</keyword>
<name>A0A1L3EXU8_9GAMM</name>
<dbReference type="Gene3D" id="1.10.10.10">
    <property type="entry name" value="Winged helix-like DNA-binding domain superfamily/Winged helix DNA-binding domain"/>
    <property type="match status" value="1"/>
</dbReference>
<dbReference type="PANTHER" id="PTHR43133">
    <property type="entry name" value="RNA POLYMERASE ECF-TYPE SIGMA FACTO"/>
    <property type="match status" value="1"/>
</dbReference>
<dbReference type="KEGG" id="lrz:BJI69_19570"/>
<dbReference type="InterPro" id="IPR013249">
    <property type="entry name" value="RNA_pol_sigma70_r4_t2"/>
</dbReference>
<dbReference type="SUPFAM" id="SSF88946">
    <property type="entry name" value="Sigma2 domain of RNA polymerase sigma factors"/>
    <property type="match status" value="1"/>
</dbReference>
<evidence type="ECO:0000256" key="4">
    <source>
        <dbReference type="ARBA" id="ARBA00023163"/>
    </source>
</evidence>
<evidence type="ECO:0000256" key="2">
    <source>
        <dbReference type="ARBA" id="ARBA00023015"/>
    </source>
</evidence>
<dbReference type="GO" id="GO:0016987">
    <property type="term" value="F:sigma factor activity"/>
    <property type="evidence" value="ECO:0007669"/>
    <property type="project" value="UniProtKB-KW"/>
</dbReference>
<dbReference type="CDD" id="cd06171">
    <property type="entry name" value="Sigma70_r4"/>
    <property type="match status" value="1"/>
</dbReference>
<accession>A0A1L3EXU8</accession>
<proteinExistence type="inferred from homology"/>
<dbReference type="PANTHER" id="PTHR43133:SF25">
    <property type="entry name" value="RNA POLYMERASE SIGMA FACTOR RFAY-RELATED"/>
    <property type="match status" value="1"/>
</dbReference>
<dbReference type="Gene3D" id="1.10.1740.10">
    <property type="match status" value="1"/>
</dbReference>
<keyword evidence="3" id="KW-0731">Sigma factor</keyword>
<dbReference type="EMBL" id="CP017480">
    <property type="protein sequence ID" value="APG05885.1"/>
    <property type="molecule type" value="Genomic_DNA"/>
</dbReference>
<evidence type="ECO:0000256" key="3">
    <source>
        <dbReference type="ARBA" id="ARBA00023082"/>
    </source>
</evidence>
<feature type="domain" description="RNA polymerase sigma factor 70 region 4 type 2" evidence="6">
    <location>
        <begin position="122"/>
        <end position="168"/>
    </location>
</feature>
<dbReference type="SUPFAM" id="SSF88659">
    <property type="entry name" value="Sigma3 and sigma4 domains of RNA polymerase sigma factors"/>
    <property type="match status" value="1"/>
</dbReference>
<evidence type="ECO:0000256" key="1">
    <source>
        <dbReference type="ARBA" id="ARBA00010641"/>
    </source>
</evidence>
<dbReference type="InterPro" id="IPR007627">
    <property type="entry name" value="RNA_pol_sigma70_r2"/>
</dbReference>
<keyword evidence="8" id="KW-1185">Reference proteome</keyword>
<evidence type="ECO:0000259" key="6">
    <source>
        <dbReference type="Pfam" id="PF08281"/>
    </source>
</evidence>
<feature type="domain" description="RNA polymerase sigma-70 region 2" evidence="5">
    <location>
        <begin position="15"/>
        <end position="75"/>
    </location>
</feature>
<dbReference type="InterPro" id="IPR014284">
    <property type="entry name" value="RNA_pol_sigma-70_dom"/>
</dbReference>
<evidence type="ECO:0008006" key="9">
    <source>
        <dbReference type="Google" id="ProtNLM"/>
    </source>
</evidence>